<evidence type="ECO:0000259" key="13">
    <source>
        <dbReference type="Pfam" id="PF12932"/>
    </source>
</evidence>
<feature type="compositionally biased region" description="Polar residues" evidence="11">
    <location>
        <begin position="428"/>
        <end position="458"/>
    </location>
</feature>
<feature type="compositionally biased region" description="Basic and acidic residues" evidence="11">
    <location>
        <begin position="1718"/>
        <end position="1744"/>
    </location>
</feature>
<feature type="compositionally biased region" description="Basic and acidic residues" evidence="11">
    <location>
        <begin position="7"/>
        <end position="22"/>
    </location>
</feature>
<evidence type="ECO:0000256" key="10">
    <source>
        <dbReference type="RuleBase" id="RU364101"/>
    </source>
</evidence>
<feature type="compositionally biased region" description="Low complexity" evidence="11">
    <location>
        <begin position="740"/>
        <end position="751"/>
    </location>
</feature>
<protein>
    <recommendedName>
        <fullName evidence="10">Protein transport protein sec16</fullName>
    </recommendedName>
</protein>
<feature type="region of interest" description="Disordered" evidence="11">
    <location>
        <begin position="1"/>
        <end position="101"/>
    </location>
</feature>
<feature type="compositionally biased region" description="Polar residues" evidence="11">
    <location>
        <begin position="1582"/>
        <end position="1591"/>
    </location>
</feature>
<accession>A0AAV9PIB6</accession>
<comment type="subcellular location">
    <subcellularLocation>
        <location evidence="1">Endoplasmic reticulum membrane</location>
        <topology evidence="1">Peripheral membrane protein</topology>
        <orientation evidence="1">Cytoplasmic side</orientation>
    </subcellularLocation>
</comment>
<comment type="caution">
    <text evidence="14">The sequence shown here is derived from an EMBL/GenBank/DDBJ whole genome shotgun (WGS) entry which is preliminary data.</text>
</comment>
<dbReference type="Pfam" id="PF12931">
    <property type="entry name" value="TPR_Sec16"/>
    <property type="match status" value="1"/>
</dbReference>
<dbReference type="RefSeq" id="XP_064661235.1">
    <property type="nucleotide sequence ID" value="XM_064799896.1"/>
</dbReference>
<feature type="compositionally biased region" description="Polar residues" evidence="11">
    <location>
        <begin position="1497"/>
        <end position="1516"/>
    </location>
</feature>
<comment type="similarity">
    <text evidence="2 10">Belongs to the SEC16 family.</text>
</comment>
<organism evidence="14 15">
    <name type="scientific">Saxophila tyrrhenica</name>
    <dbReference type="NCBI Taxonomy" id="1690608"/>
    <lineage>
        <taxon>Eukaryota</taxon>
        <taxon>Fungi</taxon>
        <taxon>Dikarya</taxon>
        <taxon>Ascomycota</taxon>
        <taxon>Pezizomycotina</taxon>
        <taxon>Dothideomycetes</taxon>
        <taxon>Dothideomycetidae</taxon>
        <taxon>Mycosphaerellales</taxon>
        <taxon>Extremaceae</taxon>
        <taxon>Saxophila</taxon>
    </lineage>
</organism>
<feature type="compositionally biased region" description="Acidic residues" evidence="11">
    <location>
        <begin position="359"/>
        <end position="374"/>
    </location>
</feature>
<evidence type="ECO:0000259" key="12">
    <source>
        <dbReference type="Pfam" id="PF12931"/>
    </source>
</evidence>
<evidence type="ECO:0000256" key="1">
    <source>
        <dbReference type="ARBA" id="ARBA00004397"/>
    </source>
</evidence>
<dbReference type="GO" id="GO:0006914">
    <property type="term" value="P:autophagy"/>
    <property type="evidence" value="ECO:0007669"/>
    <property type="project" value="UniProtKB-KW"/>
</dbReference>
<feature type="compositionally biased region" description="Low complexity" evidence="11">
    <location>
        <begin position="1614"/>
        <end position="1631"/>
    </location>
</feature>
<feature type="compositionally biased region" description="Low complexity" evidence="11">
    <location>
        <begin position="484"/>
        <end position="499"/>
    </location>
</feature>
<feature type="compositionally biased region" description="Acidic residues" evidence="11">
    <location>
        <begin position="384"/>
        <end position="396"/>
    </location>
</feature>
<evidence type="ECO:0000256" key="11">
    <source>
        <dbReference type="SAM" id="MobiDB-lite"/>
    </source>
</evidence>
<dbReference type="EMBL" id="JAVRRT010000004">
    <property type="protein sequence ID" value="KAK5172517.1"/>
    <property type="molecule type" value="Genomic_DNA"/>
</dbReference>
<evidence type="ECO:0000313" key="15">
    <source>
        <dbReference type="Proteomes" id="UP001337655"/>
    </source>
</evidence>
<dbReference type="GO" id="GO:0070973">
    <property type="term" value="P:protein localization to endoplasmic reticulum exit site"/>
    <property type="evidence" value="ECO:0007669"/>
    <property type="project" value="TreeGrafter"/>
</dbReference>
<feature type="region of interest" description="Disordered" evidence="11">
    <location>
        <begin position="1434"/>
        <end position="1776"/>
    </location>
</feature>
<evidence type="ECO:0000313" key="14">
    <source>
        <dbReference type="EMBL" id="KAK5172517.1"/>
    </source>
</evidence>
<feature type="compositionally biased region" description="Low complexity" evidence="11">
    <location>
        <begin position="1845"/>
        <end position="1854"/>
    </location>
</feature>
<feature type="domain" description="Sec16 Sec23-binding" evidence="12">
    <location>
        <begin position="1129"/>
        <end position="1433"/>
    </location>
</feature>
<dbReference type="GO" id="GO:0015031">
    <property type="term" value="P:protein transport"/>
    <property type="evidence" value="ECO:0007669"/>
    <property type="project" value="UniProtKB-KW"/>
</dbReference>
<dbReference type="GeneID" id="89923984"/>
<keyword evidence="8 10" id="KW-0472">Membrane</keyword>
<keyword evidence="4 10" id="KW-0256">Endoplasmic reticulum</keyword>
<keyword evidence="6 10" id="KW-0653">Protein transport</keyword>
<feature type="compositionally biased region" description="Basic and acidic residues" evidence="11">
    <location>
        <begin position="151"/>
        <end position="165"/>
    </location>
</feature>
<keyword evidence="3 10" id="KW-0813">Transport</keyword>
<feature type="region of interest" description="Disordered" evidence="11">
    <location>
        <begin position="229"/>
        <end position="930"/>
    </location>
</feature>
<feature type="compositionally biased region" description="Polar residues" evidence="11">
    <location>
        <begin position="554"/>
        <end position="593"/>
    </location>
</feature>
<dbReference type="InterPro" id="IPR024298">
    <property type="entry name" value="Sec16_Sec23-bd"/>
</dbReference>
<evidence type="ECO:0000256" key="5">
    <source>
        <dbReference type="ARBA" id="ARBA00022892"/>
    </source>
</evidence>
<feature type="compositionally biased region" description="Low complexity" evidence="11">
    <location>
        <begin position="704"/>
        <end position="727"/>
    </location>
</feature>
<name>A0AAV9PIB6_9PEZI</name>
<dbReference type="GO" id="GO:0016192">
    <property type="term" value="P:vesicle-mediated transport"/>
    <property type="evidence" value="ECO:0007669"/>
    <property type="project" value="UniProtKB-KW"/>
</dbReference>
<evidence type="ECO:0000256" key="2">
    <source>
        <dbReference type="ARBA" id="ARBA00005927"/>
    </source>
</evidence>
<feature type="compositionally biased region" description="Basic and acidic residues" evidence="11">
    <location>
        <begin position="320"/>
        <end position="333"/>
    </location>
</feature>
<feature type="region of interest" description="Disordered" evidence="11">
    <location>
        <begin position="115"/>
        <end position="202"/>
    </location>
</feature>
<feature type="compositionally biased region" description="Polar residues" evidence="11">
    <location>
        <begin position="533"/>
        <end position="545"/>
    </location>
</feature>
<dbReference type="InterPro" id="IPR024340">
    <property type="entry name" value="Sec16_CCD"/>
</dbReference>
<feature type="compositionally biased region" description="Low complexity" evidence="11">
    <location>
        <begin position="668"/>
        <end position="691"/>
    </location>
</feature>
<dbReference type="PANTHER" id="PTHR13402:SF6">
    <property type="entry name" value="SECRETORY 16, ISOFORM I"/>
    <property type="match status" value="1"/>
</dbReference>
<reference evidence="14 15" key="1">
    <citation type="submission" date="2023-08" db="EMBL/GenBank/DDBJ databases">
        <title>Black Yeasts Isolated from many extreme environments.</title>
        <authorList>
            <person name="Coleine C."/>
            <person name="Stajich J.E."/>
            <person name="Selbmann L."/>
        </authorList>
    </citation>
    <scope>NUCLEOTIDE SEQUENCE [LARGE SCALE GENOMIC DNA]</scope>
    <source>
        <strain evidence="14 15">CCFEE 5935</strain>
    </source>
</reference>
<feature type="compositionally biased region" description="Polar residues" evidence="11">
    <location>
        <begin position="876"/>
        <end position="887"/>
    </location>
</feature>
<feature type="compositionally biased region" description="Polar residues" evidence="11">
    <location>
        <begin position="801"/>
        <end position="816"/>
    </location>
</feature>
<comment type="function">
    <text evidence="9 10">Involved in the initiation of assembly of the COPII coat required for the formation of transport vesicles from the endoplasmic reticulum (ER) and the selection of cargo molecules. Also involved in autophagy.</text>
</comment>
<keyword evidence="15" id="KW-1185">Reference proteome</keyword>
<feature type="compositionally biased region" description="Low complexity" evidence="11">
    <location>
        <begin position="836"/>
        <end position="846"/>
    </location>
</feature>
<keyword evidence="7 10" id="KW-0072">Autophagy</keyword>
<dbReference type="FunFam" id="1.25.40.1030:FF:000008">
    <property type="entry name" value="Protein transport protein sec16"/>
    <property type="match status" value="1"/>
</dbReference>
<feature type="region of interest" description="Disordered" evidence="11">
    <location>
        <begin position="1798"/>
        <end position="1951"/>
    </location>
</feature>
<dbReference type="GO" id="GO:0005789">
    <property type="term" value="C:endoplasmic reticulum membrane"/>
    <property type="evidence" value="ECO:0007669"/>
    <property type="project" value="UniProtKB-SubCell"/>
</dbReference>
<feature type="compositionally biased region" description="Low complexity" evidence="11">
    <location>
        <begin position="69"/>
        <end position="82"/>
    </location>
</feature>
<dbReference type="GO" id="GO:0070971">
    <property type="term" value="C:endoplasmic reticulum exit site"/>
    <property type="evidence" value="ECO:0007669"/>
    <property type="project" value="TreeGrafter"/>
</dbReference>
<evidence type="ECO:0000256" key="3">
    <source>
        <dbReference type="ARBA" id="ARBA00022448"/>
    </source>
</evidence>
<feature type="compositionally biased region" description="Low complexity" evidence="11">
    <location>
        <begin position="1903"/>
        <end position="1919"/>
    </location>
</feature>
<dbReference type="Gene3D" id="1.25.40.1030">
    <property type="match status" value="1"/>
</dbReference>
<feature type="domain" description="Sec16 central conserved" evidence="13">
    <location>
        <begin position="959"/>
        <end position="1079"/>
    </location>
</feature>
<feature type="compositionally biased region" description="Low complexity" evidence="11">
    <location>
        <begin position="775"/>
        <end position="795"/>
    </location>
</feature>
<feature type="compositionally biased region" description="Gly residues" evidence="11">
    <location>
        <begin position="1444"/>
        <end position="1456"/>
    </location>
</feature>
<dbReference type="Pfam" id="PF12932">
    <property type="entry name" value="Sec16"/>
    <property type="match status" value="1"/>
</dbReference>
<proteinExistence type="inferred from homology"/>
<evidence type="ECO:0000256" key="8">
    <source>
        <dbReference type="ARBA" id="ARBA00023136"/>
    </source>
</evidence>
<feature type="compositionally biased region" description="Polar residues" evidence="11">
    <location>
        <begin position="729"/>
        <end position="739"/>
    </location>
</feature>
<dbReference type="Proteomes" id="UP001337655">
    <property type="component" value="Unassembled WGS sequence"/>
</dbReference>
<sequence length="1951" mass="206498">MEVQQQHGREDFSGVTDDDRTATHLPGSQPEGNASWNPALRRDSDVPMPEFNQQDEDDDFFDRYSGATPKKQGQQQPIEQEQSPLRGVEAAEMDEPLSPMRRKSISVLSVIDVQEDDATPEELSRTPSHHVEVSGSFRRGADSFEEEDDEALPRPESKDEEKEILDPLESMAEQRVALEETMPETEAPNGDVEAGGAGERDNAEMERIMSSPSEHYEHQGEVTAMEEAIEPSADAPLIDDEEPLPTPGLVSREPTFPVQNTEDEEKLEFDGAASPRHPQLKSVAAPPKIDRSFTSNFSDSPVVPKQPQEQSIPNDWPSAGDDRTFGELLDHESQQQPIPADGEALEQIAAEESAQVASLDDDELLPEEEGEVKEEDLAAAWGEVLDDDELLLEDTPTDGGVDPSSFFGGGDDDDGFLQDEPAPAPSAPQHQRGASQPNAYQAPQQRPQYTSSKTTQIFGGQHGRSAGTPSTGLDDIYTIAGSVQQPPQYGQAQQPLQRPAMNQAQSFVDKAKGGYQSPYDLPMEVVKPRRRPQQTPHQSQQNVSGSAPAPPPRTSSMSSSFQPGQPQALPSRNVTGSVGSLSPPQSSGSTTAGQPAGALPQGRATGTPKQGSSGFFEDLPMTAKPRARPTGAYTPQQQQGGVPGMPTPPPSMGPPSLAGSRQNTGYMPQQMQQQQANLPQTPPVQQQQPPVYAGLRKPEQMDLLPQQPVQAPAQGLQPQPGQMPPVQKTRYSPNPQQQQPVSAAGSSSLSTPPAPPAASGRYSPAPASTQAAQVPSAAPARYSPAPQSMPAPAQAKPRNPSVPSNVHQFAPRTSSPLAGLNLDKPLPSSPPRASVQQHPQQQQMTPPEQPPPSRYAPSTDAVMQHPGMVQPPMNFSPPTQRPRTQSPDAAMKRPRVLQEMGRPSSSAGVGRMPQQQPQQAALPTRSGLPHRRQFSRDLTFAAPQDERSQDPLQRWKGYPIFKWSASGTVLSTSPKQTPFYAAGQGMPSVKCTPGPITIQDATTFMPLDDRTAKFPGPLTARSKRQKKDLLAWLETKISDLDRQTESVMLHPTLDPTTRKRTEEKLLLWRLLRVFVSHDGVLEGTPALEAESRAILLPNLAQMAQVADLQSPGSAAAAADPVDKKVLFQIRQALLEGQRERAVWLAEEKKLWGHAMLIASTLGPESWKQIVQSFVRSQVKSVGADARSTAALYQVFAGNSEECVDELVPPSARAGFQFIGVEDKRAGGDPLEGLDQWRETVGLVVGNRTANDVQSLLALGKLLQGYGRVEAAGVCWLFARQSVKLSGQDEEGVDAVLIGGNHSVKDEEGVLGPDLDAVLATEVYEYASSLSAQANSAPYLPHLQAYKLIHAQNLAASGLKTKAQVYCDAITSAYTSTTRPSPYYHPTFTSAVAEFSAFLAQTPHDGKAGFFSKPAMNKVSSGAASWFSKFVAGDEDSESNASGHGSEGGAGPFGGVSGESPDLSRTGSGTELYNPAMGAGMPIPTSTVPQQPAFAPSSGPSRYAPSSQGSQFTSGSLGATAKYAPPGQHSFAAHGFPAAEPQRPGSARYAPAPSSNSLGVPRPEAMRRGSENSLPYAPASRRGSAQDTSSVGSYEPRPLLADEGSMYSYSPAPSPLVQAQQAPAVQEPESAPLDAPSGTFTAQEPELDPEDGSGGGGYAPPTSGGYEPPSYSTYQPYEPDPESPSDTANPAPKKMRLPGEDSDDEMHELTRRAAALKKSQADRAADEAFRKAAEADAARDSKSNNRDSLSGEQKKGWLTGWFGGKKEGTASPGPIKAKLGEENSFYYDENLKKWVNKKGGAEAAAPVSATPPPPKGMSRGPSGMGGSGSGPPSRVGSMGPPPPRPGTSGTNASGSGVPGSGPPSRSATPASDAGGAAGPVGAVNGDTAAASAVPPSMAAPPMRPSSSLSTASSIDDLLAGGPPGAGGRKAGTVKKKKGGSRYLPDATVDDGG</sequence>
<evidence type="ECO:0000256" key="7">
    <source>
        <dbReference type="ARBA" id="ARBA00023006"/>
    </source>
</evidence>
<dbReference type="CDD" id="cd09233">
    <property type="entry name" value="ACE1-Sec16-like"/>
    <property type="match status" value="1"/>
</dbReference>
<dbReference type="GO" id="GO:0012507">
    <property type="term" value="C:ER to Golgi transport vesicle membrane"/>
    <property type="evidence" value="ECO:0007669"/>
    <property type="project" value="TreeGrafter"/>
</dbReference>
<gene>
    <name evidence="14" type="primary">SEC16</name>
    <name evidence="14" type="ORF">LTR77_002637</name>
</gene>
<keyword evidence="5 10" id="KW-0931">ER-Golgi transport</keyword>
<dbReference type="GO" id="GO:0007030">
    <property type="term" value="P:Golgi organization"/>
    <property type="evidence" value="ECO:0007669"/>
    <property type="project" value="TreeGrafter"/>
</dbReference>
<evidence type="ECO:0000256" key="4">
    <source>
        <dbReference type="ARBA" id="ARBA00022824"/>
    </source>
</evidence>
<evidence type="ECO:0000256" key="9">
    <source>
        <dbReference type="ARBA" id="ARBA00024687"/>
    </source>
</evidence>
<feature type="compositionally biased region" description="Low complexity" evidence="11">
    <location>
        <begin position="1861"/>
        <end position="1895"/>
    </location>
</feature>
<dbReference type="PANTHER" id="PTHR13402">
    <property type="entry name" value="RGPR-RELATED"/>
    <property type="match status" value="1"/>
</dbReference>
<evidence type="ECO:0000256" key="6">
    <source>
        <dbReference type="ARBA" id="ARBA00022927"/>
    </source>
</evidence>